<feature type="region of interest" description="Disordered" evidence="1">
    <location>
        <begin position="90"/>
        <end position="146"/>
    </location>
</feature>
<evidence type="ECO:0000313" key="3">
    <source>
        <dbReference type="EMBL" id="QHT00817.1"/>
    </source>
</evidence>
<feature type="compositionally biased region" description="Polar residues" evidence="1">
    <location>
        <begin position="93"/>
        <end position="125"/>
    </location>
</feature>
<evidence type="ECO:0000256" key="2">
    <source>
        <dbReference type="SAM" id="Phobius"/>
    </source>
</evidence>
<proteinExistence type="predicted"/>
<feature type="transmembrane region" description="Helical" evidence="2">
    <location>
        <begin position="17"/>
        <end position="35"/>
    </location>
</feature>
<reference evidence="3" key="1">
    <citation type="journal article" date="2020" name="Nature">
        <title>Giant virus diversity and host interactions through global metagenomics.</title>
        <authorList>
            <person name="Schulz F."/>
            <person name="Roux S."/>
            <person name="Paez-Espino D."/>
            <person name="Jungbluth S."/>
            <person name="Walsh D.A."/>
            <person name="Denef V.J."/>
            <person name="McMahon K.D."/>
            <person name="Konstantinidis K.T."/>
            <person name="Eloe-Fadrosh E.A."/>
            <person name="Kyrpides N.C."/>
            <person name="Woyke T."/>
        </authorList>
    </citation>
    <scope>NUCLEOTIDE SEQUENCE</scope>
    <source>
        <strain evidence="3">GVMAG-M-3300020192-26</strain>
    </source>
</reference>
<protein>
    <submittedName>
        <fullName evidence="3">Uncharacterized protein</fullName>
    </submittedName>
</protein>
<feature type="transmembrane region" description="Helical" evidence="2">
    <location>
        <begin position="47"/>
        <end position="64"/>
    </location>
</feature>
<accession>A0A6C0C8X6</accession>
<dbReference type="EMBL" id="MN739359">
    <property type="protein sequence ID" value="QHT00817.1"/>
    <property type="molecule type" value="Genomic_DNA"/>
</dbReference>
<organism evidence="3">
    <name type="scientific">viral metagenome</name>
    <dbReference type="NCBI Taxonomy" id="1070528"/>
    <lineage>
        <taxon>unclassified sequences</taxon>
        <taxon>metagenomes</taxon>
        <taxon>organismal metagenomes</taxon>
    </lineage>
</organism>
<dbReference type="AlphaFoldDB" id="A0A6C0C8X6"/>
<evidence type="ECO:0000256" key="1">
    <source>
        <dbReference type="SAM" id="MobiDB-lite"/>
    </source>
</evidence>
<name>A0A6C0C8X6_9ZZZZ</name>
<keyword evidence="2" id="KW-1133">Transmembrane helix</keyword>
<keyword evidence="2" id="KW-0812">Transmembrane</keyword>
<sequence>MLFLIINLTIGKYYPKFFTQFMIGCVIYVFALFIATEFIPDKLYEKYKYHALSLLVIDFAYLIYKTKYAKEEIVVLDNTEKGKKITFTDEKSATTSDSIKGGNTINGLSVSESDNHSIFSASSVTETEKNNSESITFGTDSDKKID</sequence>
<keyword evidence="2" id="KW-0472">Membrane</keyword>